<dbReference type="OrthoDB" id="9811016at2"/>
<accession>A0A542ZW02</accession>
<dbReference type="InterPro" id="IPR003768">
    <property type="entry name" value="ScpA"/>
</dbReference>
<dbReference type="PANTHER" id="PTHR33969:SF2">
    <property type="entry name" value="SEGREGATION AND CONDENSATION PROTEIN A"/>
    <property type="match status" value="1"/>
</dbReference>
<proteinExistence type="predicted"/>
<dbReference type="GO" id="GO:0007059">
    <property type="term" value="P:chromosome segregation"/>
    <property type="evidence" value="ECO:0007669"/>
    <property type="project" value="UniProtKB-KW"/>
</dbReference>
<keyword evidence="5" id="KW-1185">Reference proteome</keyword>
<dbReference type="RefSeq" id="WP_142119480.1">
    <property type="nucleotide sequence ID" value="NZ_BAAASV010000007.1"/>
</dbReference>
<comment type="caution">
    <text evidence="4">The sequence shown here is derived from an EMBL/GenBank/DDBJ whole genome shotgun (WGS) entry which is preliminary data.</text>
</comment>
<dbReference type="EMBL" id="VFOS01000001">
    <property type="protein sequence ID" value="TQL64489.1"/>
    <property type="molecule type" value="Genomic_DNA"/>
</dbReference>
<dbReference type="Proteomes" id="UP000315389">
    <property type="component" value="Unassembled WGS sequence"/>
</dbReference>
<dbReference type="Gene3D" id="6.10.250.2410">
    <property type="match status" value="1"/>
</dbReference>
<evidence type="ECO:0000256" key="3">
    <source>
        <dbReference type="SAM" id="MobiDB-lite"/>
    </source>
</evidence>
<reference evidence="4 5" key="1">
    <citation type="submission" date="2019-06" db="EMBL/GenBank/DDBJ databases">
        <title>Sequencing the genomes of 1000 actinobacteria strains.</title>
        <authorList>
            <person name="Klenk H.-P."/>
        </authorList>
    </citation>
    <scope>NUCLEOTIDE SEQUENCE [LARGE SCALE GENOMIC DNA]</scope>
    <source>
        <strain evidence="4 5">DSM 4813</strain>
    </source>
</reference>
<dbReference type="PANTHER" id="PTHR33969">
    <property type="entry name" value="SEGREGATION AND CONDENSATION PROTEIN A"/>
    <property type="match status" value="1"/>
</dbReference>
<evidence type="ECO:0000256" key="1">
    <source>
        <dbReference type="ARBA" id="ARBA00022829"/>
    </source>
</evidence>
<feature type="region of interest" description="Disordered" evidence="3">
    <location>
        <begin position="1"/>
        <end position="50"/>
    </location>
</feature>
<evidence type="ECO:0000256" key="2">
    <source>
        <dbReference type="ARBA" id="ARBA00044777"/>
    </source>
</evidence>
<dbReference type="Pfam" id="PF02616">
    <property type="entry name" value="SMC_ScpA"/>
    <property type="match status" value="1"/>
</dbReference>
<gene>
    <name evidence="4" type="ORF">FB461_0994</name>
</gene>
<keyword evidence="1" id="KW-0159">Chromosome partition</keyword>
<protein>
    <recommendedName>
        <fullName evidence="2">Segregation and condensation protein A</fullName>
    </recommendedName>
</protein>
<dbReference type="AlphaFoldDB" id="A0A542ZW02"/>
<evidence type="ECO:0000313" key="4">
    <source>
        <dbReference type="EMBL" id="TQL64489.1"/>
    </source>
</evidence>
<sequence>MATPPEARSVRPAPEAGEIHAGPEAGEVQPAHGAGETQPAPEAGEVQPAHGAGGFEVRLDNFTGPFDLLLSLIAKHKLDVTEIALAQVTDEFIATMRAAGDWVLDTTSEFLVIAATLLDLKAARLLPIHGDEDPEDLELLESRDLLFARLLQYRAYRQVADFLGQRFERESRWVPRSVSLEPQFAALLPDLVWSIGPEQLATLGAAAINRPRLPTEVSIEHLHAPAVSVREQAALIAGRLRGGGIATFRALVADAESVLIVVGRFLALLELFRDGAVSFEQLSPLGELTVRWIGTDALDEDEVLASGSTFDDEEDE</sequence>
<organism evidence="4 5">
    <name type="scientific">Rarobacter faecitabidus</name>
    <dbReference type="NCBI Taxonomy" id="13243"/>
    <lineage>
        <taxon>Bacteria</taxon>
        <taxon>Bacillati</taxon>
        <taxon>Actinomycetota</taxon>
        <taxon>Actinomycetes</taxon>
        <taxon>Micrococcales</taxon>
        <taxon>Rarobacteraceae</taxon>
        <taxon>Rarobacter</taxon>
    </lineage>
</organism>
<name>A0A542ZW02_RARFA</name>
<evidence type="ECO:0000313" key="5">
    <source>
        <dbReference type="Proteomes" id="UP000315389"/>
    </source>
</evidence>